<dbReference type="InterPro" id="IPR046960">
    <property type="entry name" value="PPR_At4g14850-like_plant"/>
</dbReference>
<sequence length="111" mass="12415">MRLNLVLKTALVNMYSKCQKMEDAIKVSNQTPHYDVLLWTSVISGFTQSLRVTDAIAALHEMELSGIVPNNFTYSSILKASSEILSLELGKQIHSRIIKAGLEMILVQEVH</sequence>
<keyword evidence="1" id="KW-0677">Repeat</keyword>
<proteinExistence type="predicted"/>
<evidence type="ECO:0000313" key="3">
    <source>
        <dbReference type="EMBL" id="PQM40230.1"/>
    </source>
</evidence>
<organism evidence="3 4">
    <name type="scientific">Prunus yedoensis var. nudiflora</name>
    <dbReference type="NCBI Taxonomy" id="2094558"/>
    <lineage>
        <taxon>Eukaryota</taxon>
        <taxon>Viridiplantae</taxon>
        <taxon>Streptophyta</taxon>
        <taxon>Embryophyta</taxon>
        <taxon>Tracheophyta</taxon>
        <taxon>Spermatophyta</taxon>
        <taxon>Magnoliopsida</taxon>
        <taxon>eudicotyledons</taxon>
        <taxon>Gunneridae</taxon>
        <taxon>Pentapetalae</taxon>
        <taxon>rosids</taxon>
        <taxon>fabids</taxon>
        <taxon>Rosales</taxon>
        <taxon>Rosaceae</taxon>
        <taxon>Amygdaloideae</taxon>
        <taxon>Amygdaleae</taxon>
        <taxon>Prunus</taxon>
    </lineage>
</organism>
<dbReference type="OrthoDB" id="1141354at2759"/>
<protein>
    <recommendedName>
        <fullName evidence="5">Pentatricopeptide repeat-containing protein</fullName>
    </recommendedName>
</protein>
<dbReference type="PROSITE" id="PS51375">
    <property type="entry name" value="PPR"/>
    <property type="match status" value="1"/>
</dbReference>
<evidence type="ECO:0000256" key="1">
    <source>
        <dbReference type="ARBA" id="ARBA00022737"/>
    </source>
</evidence>
<dbReference type="GO" id="GO:0009451">
    <property type="term" value="P:RNA modification"/>
    <property type="evidence" value="ECO:0007669"/>
    <property type="project" value="InterPro"/>
</dbReference>
<accession>A0A314URX6</accession>
<dbReference type="GO" id="GO:0005739">
    <property type="term" value="C:mitochondrion"/>
    <property type="evidence" value="ECO:0007669"/>
    <property type="project" value="TreeGrafter"/>
</dbReference>
<dbReference type="GO" id="GO:0003723">
    <property type="term" value="F:RNA binding"/>
    <property type="evidence" value="ECO:0007669"/>
    <property type="project" value="InterPro"/>
</dbReference>
<dbReference type="Pfam" id="PF13041">
    <property type="entry name" value="PPR_2"/>
    <property type="match status" value="1"/>
</dbReference>
<dbReference type="Gene3D" id="1.25.40.10">
    <property type="entry name" value="Tetratricopeptide repeat domain"/>
    <property type="match status" value="1"/>
</dbReference>
<dbReference type="Proteomes" id="UP000250321">
    <property type="component" value="Unassembled WGS sequence"/>
</dbReference>
<feature type="repeat" description="PPR" evidence="2">
    <location>
        <begin position="35"/>
        <end position="69"/>
    </location>
</feature>
<dbReference type="InterPro" id="IPR011990">
    <property type="entry name" value="TPR-like_helical_dom_sf"/>
</dbReference>
<dbReference type="PANTHER" id="PTHR24015">
    <property type="entry name" value="OS07G0578800 PROTEIN-RELATED"/>
    <property type="match status" value="1"/>
</dbReference>
<name>A0A314URX6_PRUYE</name>
<dbReference type="InterPro" id="IPR002885">
    <property type="entry name" value="PPR_rpt"/>
</dbReference>
<dbReference type="EMBL" id="PJQY01003099">
    <property type="protein sequence ID" value="PQM40230.1"/>
    <property type="molecule type" value="Genomic_DNA"/>
</dbReference>
<comment type="caution">
    <text evidence="3">The sequence shown here is derived from an EMBL/GenBank/DDBJ whole genome shotgun (WGS) entry which is preliminary data.</text>
</comment>
<dbReference type="STRING" id="2094558.A0A314URX6"/>
<dbReference type="NCBIfam" id="TIGR00756">
    <property type="entry name" value="PPR"/>
    <property type="match status" value="1"/>
</dbReference>
<evidence type="ECO:0000313" key="4">
    <source>
        <dbReference type="Proteomes" id="UP000250321"/>
    </source>
</evidence>
<gene>
    <name evidence="3" type="ORF">Pyn_05089</name>
</gene>
<reference evidence="3 4" key="1">
    <citation type="submission" date="2018-02" db="EMBL/GenBank/DDBJ databases">
        <title>Draft genome of wild Prunus yedoensis var. nudiflora.</title>
        <authorList>
            <person name="Baek S."/>
            <person name="Kim J.-H."/>
            <person name="Choi K."/>
            <person name="Kim G.-B."/>
            <person name="Cho A."/>
            <person name="Jang H."/>
            <person name="Shin C.-H."/>
            <person name="Yu H.-J."/>
            <person name="Mun J.-H."/>
        </authorList>
    </citation>
    <scope>NUCLEOTIDE SEQUENCE [LARGE SCALE GENOMIC DNA]</scope>
    <source>
        <strain evidence="4">cv. Jeju island</strain>
        <tissue evidence="3">Leaf</tissue>
    </source>
</reference>
<keyword evidence="4" id="KW-1185">Reference proteome</keyword>
<evidence type="ECO:0008006" key="5">
    <source>
        <dbReference type="Google" id="ProtNLM"/>
    </source>
</evidence>
<dbReference type="AlphaFoldDB" id="A0A314URX6"/>
<evidence type="ECO:0000256" key="2">
    <source>
        <dbReference type="PROSITE-ProRule" id="PRU00708"/>
    </source>
</evidence>
<dbReference type="PANTHER" id="PTHR24015:SF1726">
    <property type="entry name" value="OS03G0861900 PROTEIN"/>
    <property type="match status" value="1"/>
</dbReference>
<dbReference type="Pfam" id="PF01535">
    <property type="entry name" value="PPR"/>
    <property type="match status" value="1"/>
</dbReference>